<dbReference type="HAMAP" id="MF_01487">
    <property type="entry name" value="RecD"/>
    <property type="match status" value="1"/>
</dbReference>
<dbReference type="RefSeq" id="WP_189454217.1">
    <property type="nucleotide sequence ID" value="NZ_BMYD01000001.1"/>
</dbReference>
<keyword evidence="6" id="KW-1185">Reference proteome</keyword>
<dbReference type="InterPro" id="IPR050534">
    <property type="entry name" value="Coronavir_polyprotein_1ab"/>
</dbReference>
<dbReference type="EC" id="5.6.2.3" evidence="3"/>
<evidence type="ECO:0000256" key="1">
    <source>
        <dbReference type="ARBA" id="ARBA00022741"/>
    </source>
</evidence>
<keyword evidence="1 3" id="KW-0547">Nucleotide-binding</keyword>
<evidence type="ECO:0000259" key="4">
    <source>
        <dbReference type="SMART" id="SM00382"/>
    </source>
</evidence>
<dbReference type="GO" id="GO:0005524">
    <property type="term" value="F:ATP binding"/>
    <property type="evidence" value="ECO:0007669"/>
    <property type="project" value="UniProtKB-UniRule"/>
</dbReference>
<reference evidence="5" key="1">
    <citation type="journal article" date="2014" name="Int. J. Syst. Evol. Microbiol.">
        <title>Complete genome sequence of Corynebacterium casei LMG S-19264T (=DSM 44701T), isolated from a smear-ripened cheese.</title>
        <authorList>
            <consortium name="US DOE Joint Genome Institute (JGI-PGF)"/>
            <person name="Walter F."/>
            <person name="Albersmeier A."/>
            <person name="Kalinowski J."/>
            <person name="Ruckert C."/>
        </authorList>
    </citation>
    <scope>NUCLEOTIDE SEQUENCE</scope>
    <source>
        <strain evidence="5">KCTC 23077</strain>
    </source>
</reference>
<dbReference type="GO" id="GO:0043139">
    <property type="term" value="F:5'-3' DNA helicase activity"/>
    <property type="evidence" value="ECO:0007669"/>
    <property type="project" value="UniProtKB-UniRule"/>
</dbReference>
<comment type="caution">
    <text evidence="5">The sequence shown here is derived from an EMBL/GenBank/DDBJ whole genome shotgun (WGS) entry which is preliminary data.</text>
</comment>
<keyword evidence="3" id="KW-0227">DNA damage</keyword>
<keyword evidence="3" id="KW-0378">Hydrolase</keyword>
<protein>
    <recommendedName>
        <fullName evidence="3">RecBCD enzyme subunit RecD</fullName>
        <ecNumber evidence="3">5.6.2.3</ecNumber>
    </recommendedName>
    <alternativeName>
        <fullName evidence="3">DNA 5'-3' helicase subunit RecD</fullName>
    </alternativeName>
    <alternativeName>
        <fullName evidence="3">Exonuclease V subunit RecD</fullName>
        <shortName evidence="3">ExoV subunit RecD</shortName>
    </alternativeName>
    <alternativeName>
        <fullName evidence="3">Helicase/nuclease RecBCD subunit RecD</fullName>
    </alternativeName>
</protein>
<feature type="domain" description="AAA+ ATPase" evidence="4">
    <location>
        <begin position="157"/>
        <end position="370"/>
    </location>
</feature>
<keyword evidence="3" id="KW-0269">Exonuclease</keyword>
<dbReference type="Proteomes" id="UP000646426">
    <property type="component" value="Unassembled WGS sequence"/>
</dbReference>
<dbReference type="InterPro" id="IPR027785">
    <property type="entry name" value="UvrD-like_helicase_C"/>
</dbReference>
<dbReference type="AlphaFoldDB" id="A0A918T019"/>
<dbReference type="GO" id="GO:0017116">
    <property type="term" value="F:single-stranded DNA helicase activity"/>
    <property type="evidence" value="ECO:0007669"/>
    <property type="project" value="TreeGrafter"/>
</dbReference>
<keyword evidence="3" id="KW-0238">DNA-binding</keyword>
<keyword evidence="3" id="KW-0413">Isomerase</keyword>
<keyword evidence="3" id="KW-0234">DNA repair</keyword>
<evidence type="ECO:0000313" key="6">
    <source>
        <dbReference type="Proteomes" id="UP000646426"/>
    </source>
</evidence>
<comment type="catalytic activity">
    <reaction evidence="3">
        <text>ATP + H2O = ADP + phosphate + H(+)</text>
        <dbReference type="Rhea" id="RHEA:13065"/>
        <dbReference type="ChEBI" id="CHEBI:15377"/>
        <dbReference type="ChEBI" id="CHEBI:15378"/>
        <dbReference type="ChEBI" id="CHEBI:30616"/>
        <dbReference type="ChEBI" id="CHEBI:43474"/>
        <dbReference type="ChEBI" id="CHEBI:456216"/>
        <dbReference type="EC" id="5.6.2.3"/>
    </reaction>
</comment>
<name>A0A918T019_9GAMM</name>
<dbReference type="PANTHER" id="PTHR43788:SF6">
    <property type="entry name" value="DNA HELICASE B"/>
    <property type="match status" value="1"/>
</dbReference>
<dbReference type="GO" id="GO:0009338">
    <property type="term" value="C:exodeoxyribonuclease V complex"/>
    <property type="evidence" value="ECO:0007669"/>
    <property type="project" value="InterPro"/>
</dbReference>
<keyword evidence="3" id="KW-0540">Nuclease</keyword>
<gene>
    <name evidence="3 5" type="primary">recD</name>
    <name evidence="5" type="ORF">GCM10007067_11790</name>
</gene>
<dbReference type="EMBL" id="BMYD01000001">
    <property type="protein sequence ID" value="GHA76212.1"/>
    <property type="molecule type" value="Genomic_DNA"/>
</dbReference>
<evidence type="ECO:0000256" key="2">
    <source>
        <dbReference type="ARBA" id="ARBA00022840"/>
    </source>
</evidence>
<comment type="subunit">
    <text evidence="3">Heterotrimer of RecB, RecC and RecD. All subunits contribute to DNA-binding.</text>
</comment>
<proteinExistence type="inferred from homology"/>
<dbReference type="Pfam" id="PF13245">
    <property type="entry name" value="AAA_19"/>
    <property type="match status" value="1"/>
</dbReference>
<feature type="binding site" evidence="3">
    <location>
        <begin position="165"/>
        <end position="172"/>
    </location>
    <ligand>
        <name>ATP</name>
        <dbReference type="ChEBI" id="CHEBI:30616"/>
    </ligand>
</feature>
<dbReference type="CDD" id="cd18809">
    <property type="entry name" value="SF1_C_RecD"/>
    <property type="match status" value="1"/>
</dbReference>
<keyword evidence="3" id="KW-0347">Helicase</keyword>
<comment type="miscellaneous">
    <text evidence="3">In the RecBCD complex, RecB has a slow 3'-5' helicase, an exonuclease activity and loads RecA onto ssDNA, RecD has a fast 5'-3' helicase activity, while RecC stimulates the ATPase and processivity of the RecB helicase and contributes to recognition of the Chi site.</text>
</comment>
<dbReference type="GO" id="GO:0000724">
    <property type="term" value="P:double-strand break repair via homologous recombination"/>
    <property type="evidence" value="ECO:0007669"/>
    <property type="project" value="UniProtKB-UniRule"/>
</dbReference>
<dbReference type="Pfam" id="PF13538">
    <property type="entry name" value="UvrD_C_2"/>
    <property type="match status" value="1"/>
</dbReference>
<dbReference type="SUPFAM" id="SSF52540">
    <property type="entry name" value="P-loop containing nucleoside triphosphate hydrolases"/>
    <property type="match status" value="1"/>
</dbReference>
<dbReference type="InterPro" id="IPR003593">
    <property type="entry name" value="AAA+_ATPase"/>
</dbReference>
<evidence type="ECO:0000256" key="3">
    <source>
        <dbReference type="HAMAP-Rule" id="MF_01487"/>
    </source>
</evidence>
<dbReference type="NCBIfam" id="TIGR01447">
    <property type="entry name" value="recD"/>
    <property type="match status" value="1"/>
</dbReference>
<dbReference type="SMART" id="SM00382">
    <property type="entry name" value="AAA"/>
    <property type="match status" value="1"/>
</dbReference>
<keyword evidence="2 3" id="KW-0067">ATP-binding</keyword>
<dbReference type="InterPro" id="IPR027417">
    <property type="entry name" value="P-loop_NTPase"/>
</dbReference>
<dbReference type="Gene3D" id="3.40.50.300">
    <property type="entry name" value="P-loop containing nucleotide triphosphate hydrolases"/>
    <property type="match status" value="3"/>
</dbReference>
<organism evidence="5 6">
    <name type="scientific">Cognatilysobacter bugurensis</name>
    <dbReference type="NCBI Taxonomy" id="543356"/>
    <lineage>
        <taxon>Bacteria</taxon>
        <taxon>Pseudomonadati</taxon>
        <taxon>Pseudomonadota</taxon>
        <taxon>Gammaproteobacteria</taxon>
        <taxon>Lysobacterales</taxon>
        <taxon>Lysobacteraceae</taxon>
        <taxon>Cognatilysobacter</taxon>
    </lineage>
</organism>
<dbReference type="CDD" id="cd17933">
    <property type="entry name" value="DEXSc_RecD-like"/>
    <property type="match status" value="1"/>
</dbReference>
<comment type="function">
    <text evidence="3">A helicase/nuclease that prepares dsDNA breaks (DSB) for recombinational DNA repair. Binds to DSBs and unwinds DNA via a highly rapid and processive ATP-dependent bidirectional helicase activity. Unwinds dsDNA until it encounters a Chi (crossover hotspot instigator) sequence from the 3' direction. Cuts ssDNA a few nucleotides 3' to the Chi site. The properties and activities of the enzyme are changed at Chi. The Chi-altered holoenzyme produces a long 3'-ssDNA overhang and facilitates RecA-binding to the ssDNA for homologous DNA recombination and repair. Holoenzyme degrades any linearized DNA that is unable to undergo homologous recombination. In the holoenzyme this subunit has ssDNA-dependent ATPase and 5'-3' helicase activity. When added to pre-assembled RecBC greatly stimulates nuclease activity and augments holoenzyme processivity. Negatively regulates the RecA-loading ability of RecBCD.</text>
</comment>
<dbReference type="InterPro" id="IPR006344">
    <property type="entry name" value="RecD"/>
</dbReference>
<reference evidence="5" key="2">
    <citation type="submission" date="2020-09" db="EMBL/GenBank/DDBJ databases">
        <authorList>
            <person name="Sun Q."/>
            <person name="Kim S."/>
        </authorList>
    </citation>
    <scope>NUCLEOTIDE SEQUENCE</scope>
    <source>
        <strain evidence="5">KCTC 23077</strain>
    </source>
</reference>
<comment type="similarity">
    <text evidence="3">Belongs to the RecD family.</text>
</comment>
<dbReference type="PANTHER" id="PTHR43788">
    <property type="entry name" value="DNA2/NAM7 HELICASE FAMILY MEMBER"/>
    <property type="match status" value="1"/>
</dbReference>
<evidence type="ECO:0000313" key="5">
    <source>
        <dbReference type="EMBL" id="GHA76212.1"/>
    </source>
</evidence>
<accession>A0A918T019</accession>
<dbReference type="GO" id="GO:0008854">
    <property type="term" value="F:exodeoxyribonuclease V activity"/>
    <property type="evidence" value="ECO:0007669"/>
    <property type="project" value="InterPro"/>
</dbReference>
<dbReference type="GO" id="GO:0003677">
    <property type="term" value="F:DNA binding"/>
    <property type="evidence" value="ECO:0007669"/>
    <property type="project" value="UniProtKB-UniRule"/>
</dbReference>
<sequence length="616" mass="66361">MSGYGFRRDGGEFASDTWRPLDRAVHRWVLAHGGCAALARLAAWASYADGQGDAALPMDPTRHGMAPLSDAELAQVHHDPLVDAGAHDAMRPFVMDTAHFYLRRNHSNECRVAASLDARRNAASSVAIDDGDLDALFDGDRSNAVAPQRAAVRAVVGRRLFVLTGGPGTGKTTTVLRMLAMLQRQAEAPLSIAVSAPTGKAAQRLVDALRRGRQQLLARDLPPAWRAAVDALPDGDALTLHRLLGFDPQRNAFRFHAKRPLTADVVVVDEASMVDLALLRGLLDAVRPDAALVLVGDADQLASVSTGSALMDVVSVLERERDGALVRLRHSFRAERTLVALNETVRTGDAAGFAQAVEAAGERAAHRRVDDTARLATQLRAWSERLAALTALRASPAAEPEALRATALAALDALSQQQLLCALREDVFGAVATNRTIERHLRRAWREPERAEWYAGRAVIVTRNDAASRLFNGDVGVCLADADGRLQVWFETADASGARDVRGFPPGALPPHEPAFAITVHKSQGSEYAHVAVLLPPDPAHRILSRQLLYTAVSRARERVELWSSDAALHAALAQPVERSGRLAERLARLPVADAAPEQPKPVPVVATPRQGELAF</sequence>